<name>A0A7J6HD47_CANSA</name>
<dbReference type="PANTHER" id="PTHR33622">
    <property type="entry name" value="OS03G0724500 PROTEIN"/>
    <property type="match status" value="1"/>
</dbReference>
<dbReference type="EMBL" id="JAATIQ010000049">
    <property type="protein sequence ID" value="KAF4393277.1"/>
    <property type="molecule type" value="Genomic_DNA"/>
</dbReference>
<protein>
    <submittedName>
        <fullName evidence="3">Uncharacterized protein</fullName>
    </submittedName>
</protein>
<evidence type="ECO:0000313" key="3">
    <source>
        <dbReference type="EMBL" id="KAF4393277.1"/>
    </source>
</evidence>
<dbReference type="AlphaFoldDB" id="A0A7J6HD47"/>
<dbReference type="Proteomes" id="UP000525078">
    <property type="component" value="Unassembled WGS sequence"/>
</dbReference>
<feature type="region of interest" description="Disordered" evidence="1">
    <location>
        <begin position="1"/>
        <end position="25"/>
    </location>
</feature>
<evidence type="ECO:0000313" key="5">
    <source>
        <dbReference type="Proteomes" id="UP000583929"/>
    </source>
</evidence>
<organism evidence="3 5">
    <name type="scientific">Cannabis sativa</name>
    <name type="common">Hemp</name>
    <name type="synonym">Marijuana</name>
    <dbReference type="NCBI Taxonomy" id="3483"/>
    <lineage>
        <taxon>Eukaryota</taxon>
        <taxon>Viridiplantae</taxon>
        <taxon>Streptophyta</taxon>
        <taxon>Embryophyta</taxon>
        <taxon>Tracheophyta</taxon>
        <taxon>Spermatophyta</taxon>
        <taxon>Magnoliopsida</taxon>
        <taxon>eudicotyledons</taxon>
        <taxon>Gunneridae</taxon>
        <taxon>Pentapetalae</taxon>
        <taxon>rosids</taxon>
        <taxon>fabids</taxon>
        <taxon>Rosales</taxon>
        <taxon>Cannabaceae</taxon>
        <taxon>Cannabis</taxon>
    </lineage>
</organism>
<reference evidence="4 5" key="1">
    <citation type="journal article" date="2020" name="bioRxiv">
        <title>Sequence and annotation of 42 cannabis genomes reveals extensive copy number variation in cannabinoid synthesis and pathogen resistance genes.</title>
        <authorList>
            <person name="Mckernan K.J."/>
            <person name="Helbert Y."/>
            <person name="Kane L.T."/>
            <person name="Ebling H."/>
            <person name="Zhang L."/>
            <person name="Liu B."/>
            <person name="Eaton Z."/>
            <person name="Mclaughlin S."/>
            <person name="Kingan S."/>
            <person name="Baybayan P."/>
            <person name="Concepcion G."/>
            <person name="Jordan M."/>
            <person name="Riva A."/>
            <person name="Barbazuk W."/>
            <person name="Harkins T."/>
        </authorList>
    </citation>
    <scope>NUCLEOTIDE SEQUENCE [LARGE SCALE GENOMIC DNA]</scope>
    <source>
        <strain evidence="4 5">cv. Jamaican Lion 4</strain>
        <strain evidence="3">Father</strain>
        <strain evidence="2">Mother</strain>
        <tissue evidence="3">Leaf</tissue>
    </source>
</reference>
<dbReference type="PANTHER" id="PTHR33622:SF20">
    <property type="match status" value="1"/>
</dbReference>
<keyword evidence="5" id="KW-1185">Reference proteome</keyword>
<accession>A0A7J6HD47</accession>
<dbReference type="EMBL" id="JAATIP010000053">
    <property type="protein sequence ID" value="KAF4383334.1"/>
    <property type="molecule type" value="Genomic_DNA"/>
</dbReference>
<dbReference type="Proteomes" id="UP000583929">
    <property type="component" value="Unassembled WGS sequence"/>
</dbReference>
<evidence type="ECO:0000313" key="4">
    <source>
        <dbReference type="Proteomes" id="UP000525078"/>
    </source>
</evidence>
<gene>
    <name evidence="2" type="ORF">F8388_009365</name>
    <name evidence="3" type="ORF">G4B88_002011</name>
</gene>
<evidence type="ECO:0000313" key="2">
    <source>
        <dbReference type="EMBL" id="KAF4383334.1"/>
    </source>
</evidence>
<comment type="caution">
    <text evidence="3">The sequence shown here is derived from an EMBL/GenBank/DDBJ whole genome shotgun (WGS) entry which is preliminary data.</text>
</comment>
<feature type="compositionally biased region" description="Basic and acidic residues" evidence="1">
    <location>
        <begin position="1"/>
        <end position="12"/>
    </location>
</feature>
<sequence length="86" mass="9699">MASQKDDGEHSSCRRKKNFGSGSFVSDLRDHFHEFIQASANEHRTCFKDTIRKLFKTSKVVKGNNNGGRIEEGEVSLPLQTTLVED</sequence>
<evidence type="ECO:0000256" key="1">
    <source>
        <dbReference type="SAM" id="MobiDB-lite"/>
    </source>
</evidence>
<proteinExistence type="predicted"/>